<feature type="region of interest" description="Disordered" evidence="1">
    <location>
        <begin position="301"/>
        <end position="334"/>
    </location>
</feature>
<dbReference type="AlphaFoldDB" id="A0AAD6SY21"/>
<evidence type="ECO:0000313" key="2">
    <source>
        <dbReference type="EMBL" id="KAJ7035744.1"/>
    </source>
</evidence>
<sequence length="334" mass="36427">MSFLSRVGILEFFFPFFLSSSRSMSFFLLIVLSHVSRHLATPPSRYAQCLPREYNLAGRGRGAVWCGAVASAARTRTHIRGLVARRGRCGAGAAGALFCQCVARVARLPPRARGREARALTWLAPCVCWLGWAGRRLARVGQRRSSLVIGWMDGWTPRSSRALVAGSAPHRASAWCGRCTTGESCSTTFLPPFVDTTLESIFLITRFWMDMWTPSVVVSRPAPRRALWTRMLAVEPGARCARDAPAFSSSTDPSSATFEACDMETEAEVLNRSSCPSIISAWFRAVENGMVTGGEEGWVAGANRQSNSGGEAMKDTEAQRHDFGGEPRYTGCSA</sequence>
<protein>
    <submittedName>
        <fullName evidence="2">Uncharacterized protein</fullName>
    </submittedName>
</protein>
<dbReference type="Proteomes" id="UP001218188">
    <property type="component" value="Unassembled WGS sequence"/>
</dbReference>
<keyword evidence="3" id="KW-1185">Reference proteome</keyword>
<feature type="compositionally biased region" description="Basic and acidic residues" evidence="1">
    <location>
        <begin position="312"/>
        <end position="325"/>
    </location>
</feature>
<evidence type="ECO:0000256" key="1">
    <source>
        <dbReference type="SAM" id="MobiDB-lite"/>
    </source>
</evidence>
<dbReference type="EMBL" id="JARJCM010000048">
    <property type="protein sequence ID" value="KAJ7035744.1"/>
    <property type="molecule type" value="Genomic_DNA"/>
</dbReference>
<organism evidence="2 3">
    <name type="scientific">Mycena alexandri</name>
    <dbReference type="NCBI Taxonomy" id="1745969"/>
    <lineage>
        <taxon>Eukaryota</taxon>
        <taxon>Fungi</taxon>
        <taxon>Dikarya</taxon>
        <taxon>Basidiomycota</taxon>
        <taxon>Agaricomycotina</taxon>
        <taxon>Agaricomycetes</taxon>
        <taxon>Agaricomycetidae</taxon>
        <taxon>Agaricales</taxon>
        <taxon>Marasmiineae</taxon>
        <taxon>Mycenaceae</taxon>
        <taxon>Mycena</taxon>
    </lineage>
</organism>
<comment type="caution">
    <text evidence="2">The sequence shown here is derived from an EMBL/GenBank/DDBJ whole genome shotgun (WGS) entry which is preliminary data.</text>
</comment>
<gene>
    <name evidence="2" type="ORF">C8F04DRAFT_1182017</name>
</gene>
<accession>A0AAD6SY21</accession>
<reference evidence="2" key="1">
    <citation type="submission" date="2023-03" db="EMBL/GenBank/DDBJ databases">
        <title>Massive genome expansion in bonnet fungi (Mycena s.s.) driven by repeated elements and novel gene families across ecological guilds.</title>
        <authorList>
            <consortium name="Lawrence Berkeley National Laboratory"/>
            <person name="Harder C.B."/>
            <person name="Miyauchi S."/>
            <person name="Viragh M."/>
            <person name="Kuo A."/>
            <person name="Thoen E."/>
            <person name="Andreopoulos B."/>
            <person name="Lu D."/>
            <person name="Skrede I."/>
            <person name="Drula E."/>
            <person name="Henrissat B."/>
            <person name="Morin E."/>
            <person name="Kohler A."/>
            <person name="Barry K."/>
            <person name="LaButti K."/>
            <person name="Morin E."/>
            <person name="Salamov A."/>
            <person name="Lipzen A."/>
            <person name="Mereny Z."/>
            <person name="Hegedus B."/>
            <person name="Baldrian P."/>
            <person name="Stursova M."/>
            <person name="Weitz H."/>
            <person name="Taylor A."/>
            <person name="Grigoriev I.V."/>
            <person name="Nagy L.G."/>
            <person name="Martin F."/>
            <person name="Kauserud H."/>
        </authorList>
    </citation>
    <scope>NUCLEOTIDE SEQUENCE</scope>
    <source>
        <strain evidence="2">CBHHK200</strain>
    </source>
</reference>
<name>A0AAD6SY21_9AGAR</name>
<proteinExistence type="predicted"/>
<evidence type="ECO:0000313" key="3">
    <source>
        <dbReference type="Proteomes" id="UP001218188"/>
    </source>
</evidence>